<dbReference type="EMBL" id="LYXE01000043">
    <property type="protein sequence ID" value="PDW00399.1"/>
    <property type="molecule type" value="Genomic_DNA"/>
</dbReference>
<evidence type="ECO:0008006" key="3">
    <source>
        <dbReference type="Google" id="ProtNLM"/>
    </source>
</evidence>
<organism evidence="1 2">
    <name type="scientific">Candidatus Chloroploca asiatica</name>
    <dbReference type="NCBI Taxonomy" id="1506545"/>
    <lineage>
        <taxon>Bacteria</taxon>
        <taxon>Bacillati</taxon>
        <taxon>Chloroflexota</taxon>
        <taxon>Chloroflexia</taxon>
        <taxon>Chloroflexales</taxon>
        <taxon>Chloroflexineae</taxon>
        <taxon>Oscillochloridaceae</taxon>
        <taxon>Candidatus Chloroploca</taxon>
    </lineage>
</organism>
<protein>
    <recommendedName>
        <fullName evidence="3">GIY-YIG domain-containing protein</fullName>
    </recommendedName>
</protein>
<gene>
    <name evidence="1" type="ORF">A9Q02_21750</name>
</gene>
<proteinExistence type="predicted"/>
<dbReference type="AlphaFoldDB" id="A0A2H3KY00"/>
<keyword evidence="2" id="KW-1185">Reference proteome</keyword>
<evidence type="ECO:0000313" key="2">
    <source>
        <dbReference type="Proteomes" id="UP000220922"/>
    </source>
</evidence>
<evidence type="ECO:0000313" key="1">
    <source>
        <dbReference type="EMBL" id="PDW00399.1"/>
    </source>
</evidence>
<sequence length="454" mass="51215">MTHIYRNLDPSEAYALLEADESGEGYWTFAGLIYDPLNQGVYRVAAPVAIDVDEHGNLSIPLPTLDNYPWAVAVWTDPVDQDDVTLLVEGPITEDNLWELCLPDEPVLLGELGIIDADTHWPEWAAAIRRCTAAFAVQGLDEILAALGFHPPMTAVVPAWKSGIYVLHLANDRYYVGQSVNLPARLAAHRRIYPDLHAVSLLKLRANQAELDLREQETIQILELQGFPLLNIVHASITHQSSPFDDLITPDAQQRWLASPLDLDHGVRPPVSPEQRLKQASKLKRLQQRPDVDRLIACWRTYLTHCIPRPAATEPAYWSISCLPSTNISTWPRLACFNINVMEMFVVGYFKEDPGLLWAFLNVSMEGFVEMYAQPEQFEAAHPEASFEPSNYEAAGHDQLRLRVDGLDQLERLIADPGVQYAARLLNLHLMRKRTNLYARYHCYDLADLLLADA</sequence>
<name>A0A2H3KY00_9CHLR</name>
<dbReference type="Proteomes" id="UP000220922">
    <property type="component" value="Unassembled WGS sequence"/>
</dbReference>
<comment type="caution">
    <text evidence="1">The sequence shown here is derived from an EMBL/GenBank/DDBJ whole genome shotgun (WGS) entry which is preliminary data.</text>
</comment>
<dbReference type="OrthoDB" id="138787at2"/>
<accession>A0A2H3KY00</accession>
<reference evidence="1 2" key="1">
    <citation type="submission" date="2016-05" db="EMBL/GenBank/DDBJ databases">
        <authorList>
            <person name="Lavstsen T."/>
            <person name="Jespersen J.S."/>
        </authorList>
    </citation>
    <scope>NUCLEOTIDE SEQUENCE [LARGE SCALE GENOMIC DNA]</scope>
    <source>
        <strain evidence="1 2">B7-9</strain>
    </source>
</reference>
<dbReference type="RefSeq" id="WP_097651052.1">
    <property type="nucleotide sequence ID" value="NZ_LYXE01000043.1"/>
</dbReference>